<gene>
    <name evidence="2" type="ORF">CLV47_12819</name>
</gene>
<dbReference type="RefSeq" id="WP_106351022.1">
    <property type="nucleotide sequence ID" value="NZ_PVUE01000028.1"/>
</dbReference>
<evidence type="ECO:0000313" key="3">
    <source>
        <dbReference type="Proteomes" id="UP000237752"/>
    </source>
</evidence>
<evidence type="ECO:0000313" key="2">
    <source>
        <dbReference type="EMBL" id="PRZ31381.1"/>
    </source>
</evidence>
<organism evidence="2 3">
    <name type="scientific">Antricoccus suffuscus</name>
    <dbReference type="NCBI Taxonomy" id="1629062"/>
    <lineage>
        <taxon>Bacteria</taxon>
        <taxon>Bacillati</taxon>
        <taxon>Actinomycetota</taxon>
        <taxon>Actinomycetes</taxon>
        <taxon>Geodermatophilales</taxon>
        <taxon>Antricoccaceae</taxon>
        <taxon>Antricoccus</taxon>
    </lineage>
</organism>
<keyword evidence="1" id="KW-1133">Transmembrane helix</keyword>
<protein>
    <recommendedName>
        <fullName evidence="4">PH (Pleckstrin Homology) domain-containing protein</fullName>
    </recommendedName>
</protein>
<keyword evidence="3" id="KW-1185">Reference proteome</keyword>
<evidence type="ECO:0008006" key="4">
    <source>
        <dbReference type="Google" id="ProtNLM"/>
    </source>
</evidence>
<accession>A0A2T0Z4U4</accession>
<reference evidence="2 3" key="1">
    <citation type="submission" date="2018-03" db="EMBL/GenBank/DDBJ databases">
        <title>Genomic Encyclopedia of Archaeal and Bacterial Type Strains, Phase II (KMG-II): from individual species to whole genera.</title>
        <authorList>
            <person name="Goeker M."/>
        </authorList>
    </citation>
    <scope>NUCLEOTIDE SEQUENCE [LARGE SCALE GENOMIC DNA]</scope>
    <source>
        <strain evidence="2 3">DSM 100065</strain>
    </source>
</reference>
<feature type="transmembrane region" description="Helical" evidence="1">
    <location>
        <begin position="21"/>
        <end position="41"/>
    </location>
</feature>
<keyword evidence="1" id="KW-0812">Transmembrane</keyword>
<dbReference type="EMBL" id="PVUE01000028">
    <property type="protein sequence ID" value="PRZ31381.1"/>
    <property type="molecule type" value="Genomic_DNA"/>
</dbReference>
<dbReference type="Proteomes" id="UP000237752">
    <property type="component" value="Unassembled WGS sequence"/>
</dbReference>
<sequence>MAAKLDMAPLAADFLTNWLDAAWLGLIVIVVLAAVGVWLALKDRKRKAALTADAEPGHWSADCIDPLNARTPMFVVVDSKGFKLVHSRTGAALVKPWSQVRDVSIATHKMRLKNYIGLTVSLPDDESVDLLFLAGAGKDAYARGAEQAHSEFRRRLNATRIDREPPEPQ</sequence>
<dbReference type="AlphaFoldDB" id="A0A2T0Z4U4"/>
<keyword evidence="1" id="KW-0472">Membrane</keyword>
<proteinExistence type="predicted"/>
<name>A0A2T0Z4U4_9ACTN</name>
<comment type="caution">
    <text evidence="2">The sequence shown here is derived from an EMBL/GenBank/DDBJ whole genome shotgun (WGS) entry which is preliminary data.</text>
</comment>
<evidence type="ECO:0000256" key="1">
    <source>
        <dbReference type="SAM" id="Phobius"/>
    </source>
</evidence>